<dbReference type="Proteomes" id="UP001190926">
    <property type="component" value="Unassembled WGS sequence"/>
</dbReference>
<protein>
    <submittedName>
        <fullName evidence="1">Uncharacterized protein</fullName>
    </submittedName>
</protein>
<comment type="caution">
    <text evidence="1">The sequence shown here is derived from an EMBL/GenBank/DDBJ whole genome shotgun (WGS) entry which is preliminary data.</text>
</comment>
<proteinExistence type="predicted"/>
<dbReference type="PANTHER" id="PTHR33929">
    <property type="entry name" value="MEMBRANE-ASSOCIATED KINASE REGULATOR 2-RELATED"/>
    <property type="match status" value="1"/>
</dbReference>
<evidence type="ECO:0000313" key="1">
    <source>
        <dbReference type="EMBL" id="KAH6830036.1"/>
    </source>
</evidence>
<dbReference type="InterPro" id="IPR039619">
    <property type="entry name" value="MAKR2/5"/>
</dbReference>
<dbReference type="AlphaFoldDB" id="A0AAD4P8C6"/>
<evidence type="ECO:0000313" key="2">
    <source>
        <dbReference type="Proteomes" id="UP001190926"/>
    </source>
</evidence>
<gene>
    <name evidence="1" type="ORF">C2S53_004153</name>
</gene>
<reference evidence="1 2" key="1">
    <citation type="journal article" date="2021" name="Nat. Commun.">
        <title>Incipient diploidization of the medicinal plant Perilla within 10,000 years.</title>
        <authorList>
            <person name="Zhang Y."/>
            <person name="Shen Q."/>
            <person name="Leng L."/>
            <person name="Zhang D."/>
            <person name="Chen S."/>
            <person name="Shi Y."/>
            <person name="Ning Z."/>
            <person name="Chen S."/>
        </authorList>
    </citation>
    <scope>NUCLEOTIDE SEQUENCE [LARGE SCALE GENOMIC DNA]</scope>
    <source>
        <strain evidence="2">cv. PC099</strain>
    </source>
</reference>
<dbReference type="EMBL" id="SDAM02000101">
    <property type="protein sequence ID" value="KAH6830036.1"/>
    <property type="molecule type" value="Genomic_DNA"/>
</dbReference>
<dbReference type="PANTHER" id="PTHR33929:SF1">
    <property type="entry name" value="MEMBRANE-ASSOCIATED KINASE REGULATOR 2-RELATED"/>
    <property type="match status" value="1"/>
</dbReference>
<name>A0AAD4P8C6_PERFH</name>
<accession>A0AAD4P8C6</accession>
<organism evidence="1 2">
    <name type="scientific">Perilla frutescens var. hirtella</name>
    <name type="common">Perilla citriodora</name>
    <name type="synonym">Perilla setoyensis</name>
    <dbReference type="NCBI Taxonomy" id="608512"/>
    <lineage>
        <taxon>Eukaryota</taxon>
        <taxon>Viridiplantae</taxon>
        <taxon>Streptophyta</taxon>
        <taxon>Embryophyta</taxon>
        <taxon>Tracheophyta</taxon>
        <taxon>Spermatophyta</taxon>
        <taxon>Magnoliopsida</taxon>
        <taxon>eudicotyledons</taxon>
        <taxon>Gunneridae</taxon>
        <taxon>Pentapetalae</taxon>
        <taxon>asterids</taxon>
        <taxon>lamiids</taxon>
        <taxon>Lamiales</taxon>
        <taxon>Lamiaceae</taxon>
        <taxon>Nepetoideae</taxon>
        <taxon>Elsholtzieae</taxon>
        <taxon>Perilla</taxon>
    </lineage>
</organism>
<sequence length="294" mass="31658">MLNYWRTTGGTGGGSTTFFAGNSTSNSRPTANDNLIPAAGPFSDYGLDGPFFDLDFTHLNDNEASETTETESNFAENLSETDEEMREIELNLDIDDQDFKISPFCKGPSSNDSEENSKFSQSLLKLKFKPNSSKGVLEKGEKSEKTDVSVKFKVDGVKGPLISLFARDITMSEATNSANLGKETLQKYLNILKHLYVRVENMKLSGGGGGGAVSPPAAVSKAGVRGNNLQAGFKVVRKHLGKSRSTSAAAVVSPQGKMGSNRRDDSLLEVQDGIQGAILHCKRSFNSNRGKVNT</sequence>
<dbReference type="GO" id="GO:0005886">
    <property type="term" value="C:plasma membrane"/>
    <property type="evidence" value="ECO:0007669"/>
    <property type="project" value="InterPro"/>
</dbReference>
<keyword evidence="2" id="KW-1185">Reference proteome</keyword>